<sequence length="251" mass="28389">MLGKHYMLTGATGSLGENIIQALNKHGAYVSIIVRNKEKANKLKAKYKNILDVYILNMNDLTQIESFIVSENIKYDGIINNAGLGYFKSNEAHTTEEIKEIYNINLINLIILINKIMPNLKRGSSIVNISSISAKVTTPYGSHYAASKAALSSFTNALRLEREDLHVLTVHPGPFKSQFHLKADPTGTFQKLTKNIQLDVDELAENIVRGMIKKKIEINEPQWMDFGLRFYQLAPRTFEKIFKKGFLSKKI</sequence>
<evidence type="ECO:0000256" key="2">
    <source>
        <dbReference type="ARBA" id="ARBA00023002"/>
    </source>
</evidence>
<dbReference type="SUPFAM" id="SSF51735">
    <property type="entry name" value="NAD(P)-binding Rossmann-fold domains"/>
    <property type="match status" value="1"/>
</dbReference>
<dbReference type="EMBL" id="JAGXBM010000002">
    <property type="protein sequence ID" value="MBS3696383.1"/>
    <property type="molecule type" value="Genomic_DNA"/>
</dbReference>
<evidence type="ECO:0000313" key="4">
    <source>
        <dbReference type="EMBL" id="MBS3696383.1"/>
    </source>
</evidence>
<keyword evidence="2" id="KW-0560">Oxidoreductase</keyword>
<evidence type="ECO:0000256" key="3">
    <source>
        <dbReference type="RuleBase" id="RU000363"/>
    </source>
</evidence>
<dbReference type="Gene3D" id="3.40.50.720">
    <property type="entry name" value="NAD(P)-binding Rossmann-like Domain"/>
    <property type="match status" value="1"/>
</dbReference>
<comment type="caution">
    <text evidence="4">The sequence shown here is derived from an EMBL/GenBank/DDBJ whole genome shotgun (WGS) entry which is preliminary data.</text>
</comment>
<evidence type="ECO:0000256" key="1">
    <source>
        <dbReference type="ARBA" id="ARBA00006484"/>
    </source>
</evidence>
<comment type="similarity">
    <text evidence="1 3">Belongs to the short-chain dehydrogenases/reductases (SDR) family.</text>
</comment>
<dbReference type="Proteomes" id="UP000681586">
    <property type="component" value="Unassembled WGS sequence"/>
</dbReference>
<dbReference type="PROSITE" id="PS00061">
    <property type="entry name" value="ADH_SHORT"/>
    <property type="match status" value="1"/>
</dbReference>
<dbReference type="RefSeq" id="WP_078356600.1">
    <property type="nucleotide sequence ID" value="NZ_JAAQPD010000002.1"/>
</dbReference>
<dbReference type="PANTHER" id="PTHR44196:SF1">
    <property type="entry name" value="DEHYDROGENASE_REDUCTASE SDR FAMILY MEMBER 7B"/>
    <property type="match status" value="1"/>
</dbReference>
<name>A0ABS5MKF3_9STAP</name>
<organism evidence="4 5">
    <name type="scientific">Mammaliicoccus fleurettii</name>
    <dbReference type="NCBI Taxonomy" id="150056"/>
    <lineage>
        <taxon>Bacteria</taxon>
        <taxon>Bacillati</taxon>
        <taxon>Bacillota</taxon>
        <taxon>Bacilli</taxon>
        <taxon>Bacillales</taxon>
        <taxon>Staphylococcaceae</taxon>
        <taxon>Mammaliicoccus</taxon>
    </lineage>
</organism>
<dbReference type="PRINTS" id="PR00080">
    <property type="entry name" value="SDRFAMILY"/>
</dbReference>
<dbReference type="PANTHER" id="PTHR44196">
    <property type="entry name" value="DEHYDROGENASE/REDUCTASE SDR FAMILY MEMBER 7B"/>
    <property type="match status" value="1"/>
</dbReference>
<accession>A0ABS5MKF3</accession>
<protein>
    <submittedName>
        <fullName evidence="4">SDR family NAD(P)-dependent oxidoreductase</fullName>
    </submittedName>
</protein>
<evidence type="ECO:0000313" key="5">
    <source>
        <dbReference type="Proteomes" id="UP000681586"/>
    </source>
</evidence>
<gene>
    <name evidence="4" type="ORF">JJQ58_02655</name>
</gene>
<dbReference type="Pfam" id="PF00106">
    <property type="entry name" value="adh_short"/>
    <property type="match status" value="1"/>
</dbReference>
<reference evidence="4 5" key="1">
    <citation type="submission" date="2021-05" db="EMBL/GenBank/DDBJ databases">
        <title>Staphylococcus fleurettii isolated from lake water in First Nation community in Manitoba, Canada.</title>
        <authorList>
            <person name="Bashar S."/>
            <person name="Murdock A."/>
            <person name="Patidar R."/>
            <person name="Golding G."/>
            <person name="Farenhorst A."/>
            <person name="Kumar A."/>
        </authorList>
    </citation>
    <scope>NUCLEOTIDE SEQUENCE [LARGE SCALE GENOMIC DNA]</scope>
    <source>
        <strain evidence="4 5">SF002</strain>
    </source>
</reference>
<dbReference type="PRINTS" id="PR00081">
    <property type="entry name" value="GDHRDH"/>
</dbReference>
<dbReference type="InterPro" id="IPR036291">
    <property type="entry name" value="NAD(P)-bd_dom_sf"/>
</dbReference>
<keyword evidence="5" id="KW-1185">Reference proteome</keyword>
<dbReference type="InterPro" id="IPR020904">
    <property type="entry name" value="Sc_DH/Rdtase_CS"/>
</dbReference>
<dbReference type="InterPro" id="IPR002347">
    <property type="entry name" value="SDR_fam"/>
</dbReference>
<proteinExistence type="inferred from homology"/>